<accession>A0A2C6DE11</accession>
<evidence type="ECO:0000313" key="4">
    <source>
        <dbReference type="Proteomes" id="UP000373449"/>
    </source>
</evidence>
<keyword evidence="3" id="KW-1185">Reference proteome</keyword>
<dbReference type="InterPro" id="IPR011990">
    <property type="entry name" value="TPR-like_helical_dom_sf"/>
</dbReference>
<dbReference type="OrthoDB" id="6636279at2"/>
<evidence type="ECO:0000313" key="1">
    <source>
        <dbReference type="EMBL" id="PHI28538.1"/>
    </source>
</evidence>
<proteinExistence type="predicted"/>
<dbReference type="Gene3D" id="1.25.40.10">
    <property type="entry name" value="Tetratricopeptide repeat domain"/>
    <property type="match status" value="1"/>
</dbReference>
<dbReference type="EMBL" id="CAADJA010000002">
    <property type="protein sequence ID" value="VFS46494.1"/>
    <property type="molecule type" value="Genomic_DNA"/>
</dbReference>
<gene>
    <name evidence="1" type="ORF">CRN84_03925</name>
    <name evidence="2" type="ORF">NCTC12282_01403</name>
</gene>
<sequence length="281" mass="31830">MTTESQIAARILSDQEVEAYDLDSLPVQASIDLNNLYDLPPELREPVLISMAEQSGDLACMLALTDLYLIEKDQPELAKPWLDKMLAQDYLPAYASEAQMYMFGKYYQQDLDKAITLFERLAERYIAAEDYQQYAAPLAFCYLSLAQIYQAQQNIAMMMMHYFNALQLSDSETADHLANMFHPEIDVDPASKSLLVVLHCVFLTLAADFIHQRCDAVDDDQQRNIMLLNYVAKKGETLETIASYELTAKQSQQADALVKAWHDGDHQLLIEAAMEYVNGAS</sequence>
<dbReference type="Proteomes" id="UP000373449">
    <property type="component" value="Unassembled WGS sequence"/>
</dbReference>
<dbReference type="EMBL" id="PDDX01000001">
    <property type="protein sequence ID" value="PHI28538.1"/>
    <property type="molecule type" value="Genomic_DNA"/>
</dbReference>
<name>A0A2C6DE11_9GAMM</name>
<evidence type="ECO:0000313" key="3">
    <source>
        <dbReference type="Proteomes" id="UP000224974"/>
    </source>
</evidence>
<dbReference type="Proteomes" id="UP000224974">
    <property type="component" value="Unassembled WGS sequence"/>
</dbReference>
<organism evidence="1 3">
    <name type="scientific">Budvicia aquatica</name>
    <dbReference type="NCBI Taxonomy" id="82979"/>
    <lineage>
        <taxon>Bacteria</taxon>
        <taxon>Pseudomonadati</taxon>
        <taxon>Pseudomonadota</taxon>
        <taxon>Gammaproteobacteria</taxon>
        <taxon>Enterobacterales</taxon>
        <taxon>Budviciaceae</taxon>
        <taxon>Budvicia</taxon>
    </lineage>
</organism>
<dbReference type="RefSeq" id="WP_029093760.1">
    <property type="nucleotide sequence ID" value="NZ_CAADJA010000002.1"/>
</dbReference>
<dbReference type="SUPFAM" id="SSF81901">
    <property type="entry name" value="HCP-like"/>
    <property type="match status" value="1"/>
</dbReference>
<reference evidence="2 4" key="3">
    <citation type="submission" date="2019-03" db="EMBL/GenBank/DDBJ databases">
        <authorList>
            <consortium name="Pathogen Informatics"/>
        </authorList>
    </citation>
    <scope>NUCLEOTIDE SEQUENCE [LARGE SCALE GENOMIC DNA]</scope>
    <source>
        <strain evidence="2 4">NCTC12282</strain>
    </source>
</reference>
<reference evidence="1" key="1">
    <citation type="submission" date="2017-09" db="EMBL/GenBank/DDBJ databases">
        <title>FDA dAtabase for Regulatory Grade micrObial Sequences (FDA-ARGOS): Supporting development and validation of Infectious Disease Dx tests.</title>
        <authorList>
            <person name="Minogue T."/>
            <person name="Wolcott M."/>
            <person name="Wasieloski L."/>
            <person name="Aguilar W."/>
            <person name="Moore D."/>
            <person name="Tallon L.J."/>
            <person name="Sadzewicz L."/>
            <person name="Ott S."/>
            <person name="Zhao X."/>
            <person name="Nagaraj S."/>
            <person name="Vavikolanu K."/>
            <person name="Aluvathingal J."/>
            <person name="Nadendla S."/>
            <person name="Sichtig H."/>
        </authorList>
    </citation>
    <scope>NUCLEOTIDE SEQUENCE</scope>
    <source>
        <strain evidence="1">FDAARGOS_387</strain>
    </source>
</reference>
<reference evidence="3" key="2">
    <citation type="submission" date="2017-09" db="EMBL/GenBank/DDBJ databases">
        <title>FDA dAtabase for Regulatory Grade micrObial Sequences (FDA-ARGOS): Supporting development and validation of Infectious Disease Dx tests.</title>
        <authorList>
            <person name="Minogue T."/>
            <person name="Wolcott M."/>
            <person name="Wasieloski L."/>
            <person name="Aguilar W."/>
            <person name="Moore D."/>
            <person name="Tallon L."/>
            <person name="Sadzewicz L."/>
            <person name="Ott S."/>
            <person name="Zhao X."/>
            <person name="Nagaraj S."/>
            <person name="Vavikolanu K."/>
            <person name="Aluvathingal J."/>
            <person name="Nadendla S."/>
            <person name="Sichtig H."/>
        </authorList>
    </citation>
    <scope>NUCLEOTIDE SEQUENCE [LARGE SCALE GENOMIC DNA]</scope>
    <source>
        <strain evidence="3">FDAARGOS_387</strain>
    </source>
</reference>
<dbReference type="STRING" id="1111728.GCA_000427805_04467"/>
<evidence type="ECO:0000313" key="2">
    <source>
        <dbReference type="EMBL" id="VFS46494.1"/>
    </source>
</evidence>
<protein>
    <submittedName>
        <fullName evidence="1">Sel1 repeat family protein</fullName>
    </submittedName>
</protein>
<dbReference type="AlphaFoldDB" id="A0A2C6DE11"/>